<protein>
    <submittedName>
        <fullName evidence="2">Uncharacterized protein</fullName>
    </submittedName>
</protein>
<dbReference type="EMBL" id="JALJOS010000020">
    <property type="protein sequence ID" value="KAK9826606.1"/>
    <property type="molecule type" value="Genomic_DNA"/>
</dbReference>
<organism evidence="2 3">
    <name type="scientific">Apatococcus lobatus</name>
    <dbReference type="NCBI Taxonomy" id="904363"/>
    <lineage>
        <taxon>Eukaryota</taxon>
        <taxon>Viridiplantae</taxon>
        <taxon>Chlorophyta</taxon>
        <taxon>core chlorophytes</taxon>
        <taxon>Trebouxiophyceae</taxon>
        <taxon>Chlorellales</taxon>
        <taxon>Chlorellaceae</taxon>
        <taxon>Apatococcus</taxon>
    </lineage>
</organism>
<proteinExistence type="predicted"/>
<reference evidence="2 3" key="1">
    <citation type="journal article" date="2024" name="Nat. Commun.">
        <title>Phylogenomics reveals the evolutionary origins of lichenization in chlorophyte algae.</title>
        <authorList>
            <person name="Puginier C."/>
            <person name="Libourel C."/>
            <person name="Otte J."/>
            <person name="Skaloud P."/>
            <person name="Haon M."/>
            <person name="Grisel S."/>
            <person name="Petersen M."/>
            <person name="Berrin J.G."/>
            <person name="Delaux P.M."/>
            <person name="Dal Grande F."/>
            <person name="Keller J."/>
        </authorList>
    </citation>
    <scope>NUCLEOTIDE SEQUENCE [LARGE SCALE GENOMIC DNA]</scope>
    <source>
        <strain evidence="2 3">SAG 2145</strain>
    </source>
</reference>
<evidence type="ECO:0000313" key="2">
    <source>
        <dbReference type="EMBL" id="KAK9826606.1"/>
    </source>
</evidence>
<feature type="compositionally biased region" description="Low complexity" evidence="1">
    <location>
        <begin position="1623"/>
        <end position="1638"/>
    </location>
</feature>
<feature type="region of interest" description="Disordered" evidence="1">
    <location>
        <begin position="1968"/>
        <end position="1996"/>
    </location>
</feature>
<feature type="compositionally biased region" description="Low complexity" evidence="1">
    <location>
        <begin position="1822"/>
        <end position="1844"/>
    </location>
</feature>
<feature type="region of interest" description="Disordered" evidence="1">
    <location>
        <begin position="2106"/>
        <end position="2130"/>
    </location>
</feature>
<feature type="region of interest" description="Disordered" evidence="1">
    <location>
        <begin position="845"/>
        <end position="877"/>
    </location>
</feature>
<sequence>MNIQLQGINLLAAGRFQKQTPQELVVSPFQVDDWLWNDRAHQTGCFGGCFMPGRRKSPSDHTCTLLLASEKTGAESVLPIRLQPYAGQNHQSAAKPPQPIEAKPLHGKNAGKQVHMPTWISSSGMASASQAKGSSLDVRIRAHPRSALRTLRWNPPADVASAVLGKSSNPSGQQRHTADTVHMPSGLIIEPGSTQLPWTWRRLWVADDCSAVLALSSEPEPLSFWLWASNALVGPQEFQWQNLAPTPRHGIQRARESATKGQQGQGHDMSQSAQVSSSVQAQFVTVQDGGASVVIAEAAHAPDASHTVMVKTLIQPMCAPVPSLGRPEPAAWRVHRFELVAPEERGAAPSPGAETSSPPRPSELDDLDLSQSTSQWRSPIAPGQAESSISAIQLAWHPAGERLAVAASDGLRNAWLLFVDAALTCFAKVCWRDVVPGMKPTGPSQRAGGSVLQAIAWLPDAASLAAMDCHGNLAFFNMNGCLQTLKVAPTASAFQAKSLQDPARKSSLSISHGRNAVDISANGTAPSSSTIIPGHAWSGISDAAPKRWMAMASAKPCQSGPWLLVTDGAMLAIIGLPGLAARQDVPQARSIWQLAAQAAQKRKEDRESTETPLSQELPDSLLLHATNLQLCCSLSSLHGLEAGVKECWRLGLSDEAGQLLRHLTESHKNLQLTQNRKKRSHAAMLGLHGLPELALAMPGRLAETDVAEDAAEQSIAEAMPDPAEALLQGNAYLLTEDMAAACSSYEKAGPEGWLPLAAVLVHTAAMADLAAMLRNAVYQALTTLHERPRPAASFSSLSPHFKRPIADRSSSPPAIRAAAALAVSIGHLAAALLALRKPSSSTAALSQHPLIGKPSTPSFPHQPEATDAENPLDAMYPNPICRNSYEGHAASNGYRAGGQAQISLSRGQDMSSSLALALSRAGRPAMLVPRTPQVRCLTFPDPLYWRLDDDHRKPILQSLRDEEPVLERRVALETKQIFQALAEQRGGGIANPQLACGLLLFGDELPGGKQGVELWMQQGSWQHALRLTAGCAEAAAIVHGVDSHHVLDTRDWAAATLEQVVAAACHQQAPADARSNLFAACTAAEQLDEGAFDIKPFQDARPLNTLVRTSAIEGLVDRACELHKRLPLLSFTDAFPVADIAESLWALLGQMLVKEIRFPSGHAVTSGFGKALQLCEGLTGQSGLAAAVKDGLADAQDGSVEHAKAALHLLQEIGEGLQRSEMVTEEQWAWLVQGAAAWEAGSQSLRAAWHETCIQVDLVMTCQTALVLAEADLPSRQDSWAQDMTAAGPQNGPTLTPETPISPRDHSLLWESNQECVHLLLSTLTRLTWALACQRALGEAMRRLTAAQHQAWMSGKAQATAGESELGWEVLRQAAALAASSHGQSSLTTRQLLHGACAGLRSISQDQMDFMAVNQLQPLQRPLQPEGLNSTGSSYQTPQGPGVPSWWPAWEAHVLAMSEGLSKYTSNGSTSRMMRRTASATTGSQSGLIGCILEGLEGISSRPDVAVLPFLSDCFKHPLCIGLEGRETEGEAQCALLSLCGERVRGGVLTWEAARLKAALQLSSKRGGSSGMLASPIAPSAKPIRLGRQTSDVRAGSSVNTASPTAFGASTRLPATRSLQQQPAASAPVAEPSSPYSALRKPRQPASEQMFAKGAGGNSQVLSPSEARQAWQQLESQSSLKSDASSISPISKQGSGNLGVKGLAAALAARSATSAQSSPRDHSPQPSHPLDQSQIPAVIIGDGLKLESRNPTPSAGYQQLQRPQEQSPRPVAAASSCNGSNSIDDMVDLPDAIHNPSAWLHGQTGAGPSAHASTRDGHLKIASPHAAASLQATAPQASQSLQQTIDQPRTASGSPRRISSGPIPRSSKTGLIRAYTPVDRSSPSALAPLDEEDAVESGAWPIPSRQMSARYSPGEPLQGMPTEKQLESAGQLSSGMLLQQVVLEEEPNTISSEILLAQGPDGTTHLRPPSTTQHIPRTHSTFAPAPSPAPPPRMRASADVYQRPSQRMEGTLRQRYSIAPGMVSPTSPASSPEAGTSAAGLPVAAFPLPTGLAPLKIRLPPASEPSSKPWLKVEPVQHGSFTGQRSPNTSLQDIKLGLTSLQSMDHAKGAGEAGTRSGRPVGQRPVAEAQEAVKGGPAWAIDQLLTVPDSQLYATAAAASSDPNLQVHLDNLPHEASPSVDEVYSPLSNGLHRLQLGDGNDLLEDDGRLTAYSMPASKEDDAFRDAAGTSFCSWESGNEGASEAEIQTQRQWPHPEAAICTCVREDELQLDDFWAGRRCLYPVQKSPSLHPSSWLWKPHQSQEGDSLSQMTDADACSHTSSACEDSAEEPAEQAMVEECNAASRIAASPWESDHILSASSCSGSSGSDKRPCLHEDALKCQSLQPSPGSLRLLMPVQCLDRLPSGKSLD</sequence>
<name>A0AAW1QYT7_9CHLO</name>
<dbReference type="Proteomes" id="UP001438707">
    <property type="component" value="Unassembled WGS sequence"/>
</dbReference>
<feature type="compositionally biased region" description="Low complexity" evidence="1">
    <location>
        <begin position="1852"/>
        <end position="1867"/>
    </location>
</feature>
<feature type="compositionally biased region" description="Polar residues" evidence="1">
    <location>
        <begin position="1969"/>
        <end position="1981"/>
    </location>
</feature>
<feature type="region of interest" description="Disordered" evidence="1">
    <location>
        <begin position="1710"/>
        <end position="1925"/>
    </location>
</feature>
<evidence type="ECO:0000313" key="3">
    <source>
        <dbReference type="Proteomes" id="UP001438707"/>
    </source>
</evidence>
<feature type="compositionally biased region" description="Polar residues" evidence="1">
    <location>
        <begin position="1670"/>
        <end position="1695"/>
    </location>
</feature>
<evidence type="ECO:0000256" key="1">
    <source>
        <dbReference type="SAM" id="MobiDB-lite"/>
    </source>
</evidence>
<comment type="caution">
    <text evidence="2">The sequence shown here is derived from an EMBL/GenBank/DDBJ whole genome shotgun (WGS) entry which is preliminary data.</text>
</comment>
<accession>A0AAW1QYT7</accession>
<feature type="compositionally biased region" description="Polar residues" evidence="1">
    <location>
        <begin position="1749"/>
        <end position="1767"/>
    </location>
</feature>
<feature type="region of interest" description="Disordered" evidence="1">
    <location>
        <begin position="1566"/>
        <end position="1696"/>
    </location>
</feature>
<feature type="compositionally biased region" description="Polar residues" evidence="1">
    <location>
        <begin position="1588"/>
        <end position="1604"/>
    </location>
</feature>
<keyword evidence="3" id="KW-1185">Reference proteome</keyword>
<gene>
    <name evidence="2" type="ORF">WJX74_005156</name>
</gene>
<feature type="region of interest" description="Disordered" evidence="1">
    <location>
        <begin position="248"/>
        <end position="276"/>
    </location>
</feature>
<feature type="region of interest" description="Disordered" evidence="1">
    <location>
        <begin position="342"/>
        <end position="383"/>
    </location>
</feature>